<dbReference type="InterPro" id="IPR008567">
    <property type="entry name" value="BKACE"/>
</dbReference>
<evidence type="ECO:0000313" key="6">
    <source>
        <dbReference type="Proteomes" id="UP001519342"/>
    </source>
</evidence>
<organism evidence="5 6">
    <name type="scientific">Sedimentibacter acidaminivorans</name>
    <dbReference type="NCBI Taxonomy" id="913099"/>
    <lineage>
        <taxon>Bacteria</taxon>
        <taxon>Bacillati</taxon>
        <taxon>Bacillota</taxon>
        <taxon>Tissierellia</taxon>
        <taxon>Sedimentibacter</taxon>
    </lineage>
</organism>
<accession>A0ABS4GGZ7</accession>
<keyword evidence="3" id="KW-0479">Metal-binding</keyword>
<dbReference type="EMBL" id="JAGGKS010000009">
    <property type="protein sequence ID" value="MBP1926961.1"/>
    <property type="molecule type" value="Genomic_DNA"/>
</dbReference>
<dbReference type="PANTHER" id="PTHR37418:SF2">
    <property type="entry name" value="3-KETO-5-AMINOHEXANOATE CLEAVAGE ENZYME"/>
    <property type="match status" value="1"/>
</dbReference>
<name>A0ABS4GGZ7_9FIRM</name>
<proteinExistence type="predicted"/>
<dbReference type="RefSeq" id="WP_209512680.1">
    <property type="nucleotide sequence ID" value="NZ_JAGGKS010000009.1"/>
</dbReference>
<evidence type="ECO:0000256" key="3">
    <source>
        <dbReference type="ARBA" id="ARBA00022723"/>
    </source>
</evidence>
<comment type="caution">
    <text evidence="5">The sequence shown here is derived from an EMBL/GenBank/DDBJ whole genome shotgun (WGS) entry which is preliminary data.</text>
</comment>
<dbReference type="Pfam" id="PF05853">
    <property type="entry name" value="BKACE"/>
    <property type="match status" value="1"/>
</dbReference>
<evidence type="ECO:0000313" key="5">
    <source>
        <dbReference type="EMBL" id="MBP1926961.1"/>
    </source>
</evidence>
<evidence type="ECO:0000256" key="2">
    <source>
        <dbReference type="ARBA" id="ARBA00022679"/>
    </source>
</evidence>
<dbReference type="Gene3D" id="3.20.20.70">
    <property type="entry name" value="Aldolase class I"/>
    <property type="match status" value="1"/>
</dbReference>
<protein>
    <submittedName>
        <fullName evidence="5">3-keto-5-aminohexanoate cleavage enzyme</fullName>
    </submittedName>
</protein>
<keyword evidence="2" id="KW-0808">Transferase</keyword>
<dbReference type="PANTHER" id="PTHR37418">
    <property type="entry name" value="3-KETO-5-AMINOHEXANOATE CLEAVAGE ENZYME-RELATED"/>
    <property type="match status" value="1"/>
</dbReference>
<dbReference type="InterPro" id="IPR013785">
    <property type="entry name" value="Aldolase_TIM"/>
</dbReference>
<evidence type="ECO:0000256" key="1">
    <source>
        <dbReference type="ARBA" id="ARBA00001947"/>
    </source>
</evidence>
<evidence type="ECO:0000256" key="4">
    <source>
        <dbReference type="ARBA" id="ARBA00022833"/>
    </source>
</evidence>
<sequence>MDKLIITIAPTGNVPTKENNPSSPLTVEEIVADIKKCKDLGASVAHIHVRDENLKPTSDRKLFEKVLNTLDEDKVDIIKQVSTGARGGENSIAWRSQMLDLPNADMASLSTGSSNFPSAVNANSLDLVEALAKKMLDNNIKPEIEVFDTAMLFQALFYQKKGILKGPLHFNFVLDVKGSMPATPKNLMFLVDNLPKDATWNISGIGNSQVQMITMAIAMGGHVRTGLEDVIKYDKNTLATNEMLVKRVVNIANAVGREIATVDEARKILRLV</sequence>
<gene>
    <name evidence="5" type="ORF">J2Z76_002833</name>
</gene>
<keyword evidence="6" id="KW-1185">Reference proteome</keyword>
<comment type="cofactor">
    <cofactor evidence="1">
        <name>Zn(2+)</name>
        <dbReference type="ChEBI" id="CHEBI:29105"/>
    </cofactor>
</comment>
<dbReference type="Proteomes" id="UP001519342">
    <property type="component" value="Unassembled WGS sequence"/>
</dbReference>
<reference evidence="5 6" key="1">
    <citation type="submission" date="2021-03" db="EMBL/GenBank/DDBJ databases">
        <title>Genomic Encyclopedia of Type Strains, Phase IV (KMG-IV): sequencing the most valuable type-strain genomes for metagenomic binning, comparative biology and taxonomic classification.</title>
        <authorList>
            <person name="Goeker M."/>
        </authorList>
    </citation>
    <scope>NUCLEOTIDE SEQUENCE [LARGE SCALE GENOMIC DNA]</scope>
    <source>
        <strain evidence="5 6">DSM 24004</strain>
    </source>
</reference>
<keyword evidence="4" id="KW-0862">Zinc</keyword>